<dbReference type="Proteomes" id="UP001497744">
    <property type="component" value="Unassembled WGS sequence"/>
</dbReference>
<evidence type="ECO:0000256" key="1">
    <source>
        <dbReference type="ARBA" id="ARBA00004123"/>
    </source>
</evidence>
<evidence type="ECO:0000256" key="2">
    <source>
        <dbReference type="ARBA" id="ARBA00022664"/>
    </source>
</evidence>
<dbReference type="Pfam" id="PF00076">
    <property type="entry name" value="RRM_1"/>
    <property type="match status" value="1"/>
</dbReference>
<accession>A0AAV4LMG8</accession>
<keyword evidence="7" id="KW-0694">RNA-binding</keyword>
<dbReference type="RefSeq" id="XP_067712671.1">
    <property type="nucleotide sequence ID" value="XM_067856570.1"/>
</dbReference>
<proteinExistence type="inferred from homology"/>
<evidence type="ECO:0000259" key="9">
    <source>
        <dbReference type="PROSITE" id="PS50102"/>
    </source>
</evidence>
<dbReference type="SMART" id="SM00386">
    <property type="entry name" value="HAT"/>
    <property type="match status" value="4"/>
</dbReference>
<comment type="subcellular location">
    <subcellularLocation>
        <location evidence="1">Nucleus</location>
    </subcellularLocation>
</comment>
<dbReference type="GO" id="GO:0071004">
    <property type="term" value="C:U2-type prespliceosome"/>
    <property type="evidence" value="ECO:0007669"/>
    <property type="project" value="TreeGrafter"/>
</dbReference>
<evidence type="ECO:0000256" key="6">
    <source>
        <dbReference type="ARBA" id="ARBA00038019"/>
    </source>
</evidence>
<dbReference type="InterPro" id="IPR000504">
    <property type="entry name" value="RRM_dom"/>
</dbReference>
<dbReference type="PANTHER" id="PTHR17204">
    <property type="entry name" value="PRE-MRNA PROCESSING PROTEIN PRP39-RELATED"/>
    <property type="match status" value="1"/>
</dbReference>
<evidence type="ECO:0000313" key="10">
    <source>
        <dbReference type="EMBL" id="GIX60600.1"/>
    </source>
</evidence>
<dbReference type="GO" id="GO:0000243">
    <property type="term" value="C:commitment complex"/>
    <property type="evidence" value="ECO:0007669"/>
    <property type="project" value="TreeGrafter"/>
</dbReference>
<gene>
    <name evidence="10" type="ORF">BcabD6B2_00350</name>
</gene>
<keyword evidence="11" id="KW-1185">Reference proteome</keyword>
<dbReference type="PANTHER" id="PTHR17204:SF5">
    <property type="entry name" value="PRE-MRNA-PROCESSING FACTOR 39"/>
    <property type="match status" value="1"/>
</dbReference>
<evidence type="ECO:0000256" key="3">
    <source>
        <dbReference type="ARBA" id="ARBA00022737"/>
    </source>
</evidence>
<reference evidence="10 11" key="1">
    <citation type="submission" date="2021-06" db="EMBL/GenBank/DDBJ databases">
        <title>Genome sequence of Babesia caballi.</title>
        <authorList>
            <person name="Yamagishi J."/>
            <person name="Kidaka T."/>
            <person name="Ochi A."/>
        </authorList>
    </citation>
    <scope>NUCLEOTIDE SEQUENCE [LARGE SCALE GENOMIC DNA]</scope>
    <source>
        <strain evidence="10">USDA-D6B2</strain>
    </source>
</reference>
<dbReference type="SUPFAM" id="SSF48452">
    <property type="entry name" value="TPR-like"/>
    <property type="match status" value="1"/>
</dbReference>
<dbReference type="GO" id="GO:0030627">
    <property type="term" value="F:pre-mRNA 5'-splice site binding"/>
    <property type="evidence" value="ECO:0007669"/>
    <property type="project" value="TreeGrafter"/>
</dbReference>
<evidence type="ECO:0000256" key="5">
    <source>
        <dbReference type="ARBA" id="ARBA00023242"/>
    </source>
</evidence>
<feature type="domain" description="RRM" evidence="9">
    <location>
        <begin position="748"/>
        <end position="837"/>
    </location>
</feature>
<dbReference type="InterPro" id="IPR008847">
    <property type="entry name" value="Suf"/>
</dbReference>
<dbReference type="Pfam" id="PF05843">
    <property type="entry name" value="Suf"/>
    <property type="match status" value="1"/>
</dbReference>
<dbReference type="SUPFAM" id="SSF54928">
    <property type="entry name" value="RNA-binding domain, RBD"/>
    <property type="match status" value="1"/>
</dbReference>
<dbReference type="InterPro" id="IPR012677">
    <property type="entry name" value="Nucleotide-bd_a/b_plait_sf"/>
</dbReference>
<evidence type="ECO:0000313" key="11">
    <source>
        <dbReference type="Proteomes" id="UP001497744"/>
    </source>
</evidence>
<dbReference type="GO" id="GO:0000395">
    <property type="term" value="P:mRNA 5'-splice site recognition"/>
    <property type="evidence" value="ECO:0007669"/>
    <property type="project" value="TreeGrafter"/>
</dbReference>
<dbReference type="GO" id="GO:0005685">
    <property type="term" value="C:U1 snRNP"/>
    <property type="evidence" value="ECO:0007669"/>
    <property type="project" value="TreeGrafter"/>
</dbReference>
<dbReference type="Gene3D" id="3.30.70.330">
    <property type="match status" value="1"/>
</dbReference>
<dbReference type="Gene3D" id="1.25.40.10">
    <property type="entry name" value="Tetratricopeptide repeat domain"/>
    <property type="match status" value="2"/>
</dbReference>
<dbReference type="GeneID" id="94192083"/>
<evidence type="ECO:0000256" key="7">
    <source>
        <dbReference type="PROSITE-ProRule" id="PRU00176"/>
    </source>
</evidence>
<comment type="similarity">
    <text evidence="6">Belongs to the PRP39 family.</text>
</comment>
<dbReference type="EMBL" id="BPLF01000001">
    <property type="protein sequence ID" value="GIX60600.1"/>
    <property type="molecule type" value="Genomic_DNA"/>
</dbReference>
<protein>
    <submittedName>
        <fullName evidence="10">RNA recognition motif domain-containing protein</fullName>
    </submittedName>
</protein>
<comment type="caution">
    <text evidence="10">The sequence shown here is derived from an EMBL/GenBank/DDBJ whole genome shotgun (WGS) entry which is preliminary data.</text>
</comment>
<name>A0AAV4LMG8_BABCB</name>
<dbReference type="InterPro" id="IPR035979">
    <property type="entry name" value="RBD_domain_sf"/>
</dbReference>
<evidence type="ECO:0000256" key="4">
    <source>
        <dbReference type="ARBA" id="ARBA00023187"/>
    </source>
</evidence>
<dbReference type="AlphaFoldDB" id="A0AAV4LMG8"/>
<evidence type="ECO:0000256" key="8">
    <source>
        <dbReference type="SAM" id="MobiDB-lite"/>
    </source>
</evidence>
<keyword evidence="5" id="KW-0539">Nucleus</keyword>
<dbReference type="InterPro" id="IPR011990">
    <property type="entry name" value="TPR-like_helical_dom_sf"/>
</dbReference>
<keyword evidence="2" id="KW-0507">mRNA processing</keyword>
<feature type="region of interest" description="Disordered" evidence="8">
    <location>
        <begin position="928"/>
        <end position="952"/>
    </location>
</feature>
<dbReference type="PROSITE" id="PS50102">
    <property type="entry name" value="RRM"/>
    <property type="match status" value="1"/>
</dbReference>
<keyword evidence="3" id="KW-0677">Repeat</keyword>
<keyword evidence="4" id="KW-0508">mRNA splicing</keyword>
<dbReference type="InterPro" id="IPR003107">
    <property type="entry name" value="HAT"/>
</dbReference>
<organism evidence="10 11">
    <name type="scientific">Babesia caballi</name>
    <dbReference type="NCBI Taxonomy" id="5871"/>
    <lineage>
        <taxon>Eukaryota</taxon>
        <taxon>Sar</taxon>
        <taxon>Alveolata</taxon>
        <taxon>Apicomplexa</taxon>
        <taxon>Aconoidasida</taxon>
        <taxon>Piroplasmida</taxon>
        <taxon>Babesiidae</taxon>
        <taxon>Babesia</taxon>
    </lineage>
</organism>
<sequence>MLGGDGGSPLKREDAVSVEDLEQLSARVQADPWNLTTYTRGIYIAARLKHDRYLEFFRRQCVKHCVVEDRFWLSWIEDKRRDCSDDDLISMYECAVDNEPSAELWVAYVRFERRRANAAGNLARLRGLFERGLKSVGLHALDGPLLWSEYRQFEQELLESCAGSDYGAQLERVRALFFRQLALPLAGLADVLDEYRVWESELPKEHRRPLAEGESIHKQGHDAWERRKCFELKVQSEFDEMLNPGKMNSLWNDYLSFELKGGDPDRISIVYMRALDDLGYERDDLWMRFASHALGLNDKFALWVCERSCRHMPRSVNIWINYLQTVVSIPSSSAEELVRVFDTAVTAVADTSALISLHITAADCLRRHHPESVEVFRRILLRQEDLLSKMGDLTCDAKGTYRLLTYWGRQELRLLATQTGTLENYLEVIKKLLQRFVTEAQCWLFVIEGVRSLEASGKCDAACVAALVAAVRAIVGSKVSSEDPPRSSHGLIMWLFDAALELATVGDLSEAYIDYAQTCGDVEDIKRAHMTVANQAHSAETRCTGTTLSLNNIILRRDHRRRRQSESYSETSSDSGCCSHRFIKGSCRMRPEPPAVPMSSPKLGVREYEFVTRATWDGSESAEPSIAPAVPPSITMPPPPPQTLISKLGCQFAMLPGSITPPDSSPDLKCLSRSSSTPASSLGGLSMLPQPAVPPVADAFLSGVAKRPVDDSDDSGPLDSERFRRIQLLLSSDNDVLNSWLRGSGESNTLWVSKVGGDIDEATISSVFASFPGFKSIRLLPSRGACYVEFDSPERALQAQAAAADPGFAHGPFECALAKPASALYEDKVLFVKRISDVVALNKPKVTEVFRRFFSELGHAPVNIRFPSIGAEADGEERHARVPDYCYVDFKEEGSARSIINQLLSRSGTLSCSLGDVAFEVSPSTPMFRKRHRVRGGPPCKESDGELQDGSD</sequence>